<accession>A0AA47M408</accession>
<gene>
    <name evidence="1" type="ORF">N1851_031258</name>
</gene>
<dbReference type="AlphaFoldDB" id="A0AA47M408"/>
<sequence>MDNTTVVAYINRQGGLRSRHLHTLAHRLIMWSGSCLLLLRATHVPGILNLEADFLSREIPRHKEWKLHSKVVSQIWEIYSCAEVDLFASEENAQCPPFYSLTGQSVPMGLDAFLLYAFPPLELRAERCSVKSLLGTVQGYVP</sequence>
<dbReference type="EMBL" id="JAOPHQ010006004">
    <property type="protein sequence ID" value="KAK0133225.1"/>
    <property type="molecule type" value="Genomic_DNA"/>
</dbReference>
<name>A0AA47M408_MERPO</name>
<keyword evidence="2" id="KW-1185">Reference proteome</keyword>
<dbReference type="InterPro" id="IPR052055">
    <property type="entry name" value="Hepadnavirus_pol/RT"/>
</dbReference>
<reference evidence="1" key="1">
    <citation type="journal article" date="2023" name="Front. Mar. Sci.">
        <title>A new Merluccius polli reference genome to investigate the effects of global change in West African waters.</title>
        <authorList>
            <person name="Mateo J.L."/>
            <person name="Blanco-Fernandez C."/>
            <person name="Garcia-Vazquez E."/>
            <person name="Machado-Schiaffino G."/>
        </authorList>
    </citation>
    <scope>NUCLEOTIDE SEQUENCE</scope>
    <source>
        <strain evidence="1">C29</strain>
        <tissue evidence="1">Fin</tissue>
    </source>
</reference>
<evidence type="ECO:0000313" key="2">
    <source>
        <dbReference type="Proteomes" id="UP001174136"/>
    </source>
</evidence>
<proteinExistence type="predicted"/>
<protein>
    <submittedName>
        <fullName evidence="1">Uncharacterized protein</fullName>
    </submittedName>
</protein>
<dbReference type="PANTHER" id="PTHR33050:SF7">
    <property type="entry name" value="RIBONUCLEASE H"/>
    <property type="match status" value="1"/>
</dbReference>
<dbReference type="Proteomes" id="UP001174136">
    <property type="component" value="Unassembled WGS sequence"/>
</dbReference>
<comment type="caution">
    <text evidence="1">The sequence shown here is derived from an EMBL/GenBank/DDBJ whole genome shotgun (WGS) entry which is preliminary data.</text>
</comment>
<organism evidence="1 2">
    <name type="scientific">Merluccius polli</name>
    <name type="common">Benguela hake</name>
    <name type="synonym">Merluccius cadenati</name>
    <dbReference type="NCBI Taxonomy" id="89951"/>
    <lineage>
        <taxon>Eukaryota</taxon>
        <taxon>Metazoa</taxon>
        <taxon>Chordata</taxon>
        <taxon>Craniata</taxon>
        <taxon>Vertebrata</taxon>
        <taxon>Euteleostomi</taxon>
        <taxon>Actinopterygii</taxon>
        <taxon>Neopterygii</taxon>
        <taxon>Teleostei</taxon>
        <taxon>Neoteleostei</taxon>
        <taxon>Acanthomorphata</taxon>
        <taxon>Zeiogadaria</taxon>
        <taxon>Gadariae</taxon>
        <taxon>Gadiformes</taxon>
        <taxon>Gadoidei</taxon>
        <taxon>Merlucciidae</taxon>
        <taxon>Merluccius</taxon>
    </lineage>
</organism>
<evidence type="ECO:0000313" key="1">
    <source>
        <dbReference type="EMBL" id="KAK0133225.1"/>
    </source>
</evidence>
<dbReference type="CDD" id="cd09275">
    <property type="entry name" value="RNase_HI_RT_DIRS1"/>
    <property type="match status" value="1"/>
</dbReference>
<dbReference type="PANTHER" id="PTHR33050">
    <property type="entry name" value="REVERSE TRANSCRIPTASE DOMAIN-CONTAINING PROTEIN"/>
    <property type="match status" value="1"/>
</dbReference>